<dbReference type="PANTHER" id="PTHR33693:SF1">
    <property type="entry name" value="TYPE-4 URACIL-DNA GLYCOSYLASE"/>
    <property type="match status" value="1"/>
</dbReference>
<dbReference type="Gene3D" id="3.40.470.10">
    <property type="entry name" value="Uracil-DNA glycosylase-like domain"/>
    <property type="match status" value="1"/>
</dbReference>
<sequence>MDLFSNEPDFLSLPYEEVKEIAEKCTNCQLSKNRSKVVFGNGPVPCDLMLIGEAPGADEDAQGLPFVGRAGQLLTKILESVGIKRPDDIYITNTVKCRPPNNRAPLPKEQSACARYLEAQIKYIKPKIILLAGAPAVKAILKIDEPMSKLRGKWMKLPGTNISVMPIFHPAYLLRNPAKAKGSPKWHTWQDMQEVKHALEFHRKVAELAKESED</sequence>
<keyword evidence="8" id="KW-0378">Hydrolase</keyword>
<keyword evidence="5" id="KW-0004">4Fe-4S</keyword>
<dbReference type="GO" id="GO:0051539">
    <property type="term" value="F:4 iron, 4 sulfur cluster binding"/>
    <property type="evidence" value="ECO:0007669"/>
    <property type="project" value="UniProtKB-KW"/>
</dbReference>
<dbReference type="CDD" id="cd10030">
    <property type="entry name" value="UDG-F4_TTUDGA_SPO1dp_like"/>
    <property type="match status" value="1"/>
</dbReference>
<dbReference type="GO" id="GO:0046872">
    <property type="term" value="F:metal ion binding"/>
    <property type="evidence" value="ECO:0007669"/>
    <property type="project" value="UniProtKB-KW"/>
</dbReference>
<evidence type="ECO:0000256" key="2">
    <source>
        <dbReference type="ARBA" id="ARBA00006521"/>
    </source>
</evidence>
<dbReference type="GO" id="GO:0004844">
    <property type="term" value="F:uracil DNA N-glycosylase activity"/>
    <property type="evidence" value="ECO:0007669"/>
    <property type="project" value="UniProtKB-EC"/>
</dbReference>
<evidence type="ECO:0000313" key="13">
    <source>
        <dbReference type="EMBL" id="KPJ65265.1"/>
    </source>
</evidence>
<evidence type="ECO:0000259" key="12">
    <source>
        <dbReference type="SMART" id="SM00986"/>
    </source>
</evidence>
<keyword evidence="9" id="KW-0408">Iron</keyword>
<evidence type="ECO:0000256" key="3">
    <source>
        <dbReference type="ARBA" id="ARBA00012030"/>
    </source>
</evidence>
<comment type="similarity">
    <text evidence="2">Belongs to the uracil-DNA glycosylase (UDG) superfamily. Type 4 (UDGa) family.</text>
</comment>
<evidence type="ECO:0000256" key="10">
    <source>
        <dbReference type="ARBA" id="ARBA00023014"/>
    </source>
</evidence>
<dbReference type="PANTHER" id="PTHR33693">
    <property type="entry name" value="TYPE-5 URACIL-DNA GLYCOSYLASE"/>
    <property type="match status" value="1"/>
</dbReference>
<organism evidence="13 14">
    <name type="scientific">candidate division WOR-1 bacterium DG_54_3</name>
    <dbReference type="NCBI Taxonomy" id="1703775"/>
    <lineage>
        <taxon>Bacteria</taxon>
        <taxon>Bacillati</taxon>
        <taxon>Saganbacteria</taxon>
    </lineage>
</organism>
<dbReference type="InterPro" id="IPR036895">
    <property type="entry name" value="Uracil-DNA_glycosylase-like_sf"/>
</dbReference>
<dbReference type="AlphaFoldDB" id="A0A0S7XRZ9"/>
<name>A0A0S7XRZ9_UNCSA</name>
<gene>
    <name evidence="13" type="ORF">AMJ44_10645</name>
</gene>
<proteinExistence type="inferred from homology"/>
<evidence type="ECO:0000256" key="1">
    <source>
        <dbReference type="ARBA" id="ARBA00001400"/>
    </source>
</evidence>
<dbReference type="Proteomes" id="UP000051861">
    <property type="component" value="Unassembled WGS sequence"/>
</dbReference>
<reference evidence="13 14" key="1">
    <citation type="journal article" date="2015" name="Microbiome">
        <title>Genomic resolution of linkages in carbon, nitrogen, and sulfur cycling among widespread estuary sediment bacteria.</title>
        <authorList>
            <person name="Baker B.J."/>
            <person name="Lazar C.S."/>
            <person name="Teske A.P."/>
            <person name="Dick G.J."/>
        </authorList>
    </citation>
    <scope>NUCLEOTIDE SEQUENCE [LARGE SCALE GENOMIC DNA]</scope>
    <source>
        <strain evidence="13">DG_54_3</strain>
    </source>
</reference>
<dbReference type="SUPFAM" id="SSF52141">
    <property type="entry name" value="Uracil-DNA glycosylase-like"/>
    <property type="match status" value="1"/>
</dbReference>
<dbReference type="SMART" id="SM00987">
    <property type="entry name" value="UreE_C"/>
    <property type="match status" value="1"/>
</dbReference>
<dbReference type="InterPro" id="IPR005122">
    <property type="entry name" value="Uracil-DNA_glycosylase-like"/>
</dbReference>
<evidence type="ECO:0000256" key="8">
    <source>
        <dbReference type="ARBA" id="ARBA00022801"/>
    </source>
</evidence>
<dbReference type="NCBIfam" id="TIGR00758">
    <property type="entry name" value="UDG_fam4"/>
    <property type="match status" value="1"/>
</dbReference>
<evidence type="ECO:0000256" key="9">
    <source>
        <dbReference type="ARBA" id="ARBA00023004"/>
    </source>
</evidence>
<dbReference type="InterPro" id="IPR005273">
    <property type="entry name" value="Ura-DNA_glyco_family4"/>
</dbReference>
<dbReference type="Pfam" id="PF03167">
    <property type="entry name" value="UDG"/>
    <property type="match status" value="1"/>
</dbReference>
<keyword evidence="6" id="KW-0479">Metal-binding</keyword>
<dbReference type="PATRIC" id="fig|1703775.3.peg.961"/>
<evidence type="ECO:0000256" key="7">
    <source>
        <dbReference type="ARBA" id="ARBA00022763"/>
    </source>
</evidence>
<dbReference type="SMART" id="SM00986">
    <property type="entry name" value="UDG"/>
    <property type="match status" value="1"/>
</dbReference>
<comment type="catalytic activity">
    <reaction evidence="1">
        <text>Hydrolyzes single-stranded DNA or mismatched double-stranded DNA and polynucleotides, releasing free uracil.</text>
        <dbReference type="EC" id="3.2.2.27"/>
    </reaction>
</comment>
<evidence type="ECO:0000313" key="14">
    <source>
        <dbReference type="Proteomes" id="UP000051861"/>
    </source>
</evidence>
<dbReference type="EC" id="3.2.2.27" evidence="3"/>
<dbReference type="EMBL" id="LIZX01000127">
    <property type="protein sequence ID" value="KPJ65265.1"/>
    <property type="molecule type" value="Genomic_DNA"/>
</dbReference>
<keyword evidence="7" id="KW-0227">DNA damage</keyword>
<evidence type="ECO:0000256" key="6">
    <source>
        <dbReference type="ARBA" id="ARBA00022723"/>
    </source>
</evidence>
<dbReference type="GO" id="GO:0006281">
    <property type="term" value="P:DNA repair"/>
    <property type="evidence" value="ECO:0007669"/>
    <property type="project" value="UniProtKB-KW"/>
</dbReference>
<comment type="caution">
    <text evidence="13">The sequence shown here is derived from an EMBL/GenBank/DDBJ whole genome shotgun (WGS) entry which is preliminary data.</text>
</comment>
<feature type="domain" description="Uracil-DNA glycosylase-like" evidence="12">
    <location>
        <begin position="39"/>
        <end position="193"/>
    </location>
</feature>
<evidence type="ECO:0000256" key="5">
    <source>
        <dbReference type="ARBA" id="ARBA00022485"/>
    </source>
</evidence>
<accession>A0A0S7XRZ9</accession>
<evidence type="ECO:0000256" key="11">
    <source>
        <dbReference type="ARBA" id="ARBA00023204"/>
    </source>
</evidence>
<keyword evidence="11" id="KW-0234">DNA repair</keyword>
<protein>
    <recommendedName>
        <fullName evidence="4">Type-4 uracil-DNA glycosylase</fullName>
        <ecNumber evidence="3">3.2.2.27</ecNumber>
    </recommendedName>
</protein>
<dbReference type="InterPro" id="IPR051536">
    <property type="entry name" value="UDG_Type-4/5"/>
</dbReference>
<keyword evidence="10" id="KW-0411">Iron-sulfur</keyword>
<evidence type="ECO:0000256" key="4">
    <source>
        <dbReference type="ARBA" id="ARBA00019403"/>
    </source>
</evidence>